<proteinExistence type="predicted"/>
<accession>L8WVH2</accession>
<organism evidence="1 2">
    <name type="scientific">Thanatephorus cucumeris (strain AG1-IA)</name>
    <name type="common">Rice sheath blight fungus</name>
    <name type="synonym">Rhizoctonia solani</name>
    <dbReference type="NCBI Taxonomy" id="983506"/>
    <lineage>
        <taxon>Eukaryota</taxon>
        <taxon>Fungi</taxon>
        <taxon>Dikarya</taxon>
        <taxon>Basidiomycota</taxon>
        <taxon>Agaricomycotina</taxon>
        <taxon>Agaricomycetes</taxon>
        <taxon>Cantharellales</taxon>
        <taxon>Ceratobasidiaceae</taxon>
        <taxon>Rhizoctonia</taxon>
        <taxon>Rhizoctonia solani AG-1</taxon>
    </lineage>
</organism>
<comment type="caution">
    <text evidence="1">The sequence shown here is derived from an EMBL/GenBank/DDBJ whole genome shotgun (WGS) entry which is preliminary data.</text>
</comment>
<dbReference type="AlphaFoldDB" id="L8WVH2"/>
<protein>
    <submittedName>
        <fullName evidence="1">Uncharacterized protein</fullName>
    </submittedName>
</protein>
<reference evidence="1 2" key="1">
    <citation type="journal article" date="2013" name="Nat. Commun.">
        <title>The evolution and pathogenic mechanisms of the rice sheath blight pathogen.</title>
        <authorList>
            <person name="Zheng A."/>
            <person name="Lin R."/>
            <person name="Xu L."/>
            <person name="Qin P."/>
            <person name="Tang C."/>
            <person name="Ai P."/>
            <person name="Zhang D."/>
            <person name="Liu Y."/>
            <person name="Sun Z."/>
            <person name="Feng H."/>
            <person name="Wang Y."/>
            <person name="Chen Y."/>
            <person name="Liang X."/>
            <person name="Fu R."/>
            <person name="Li Q."/>
            <person name="Zhang J."/>
            <person name="Yu X."/>
            <person name="Xie Z."/>
            <person name="Ding L."/>
            <person name="Guan P."/>
            <person name="Tang J."/>
            <person name="Liang Y."/>
            <person name="Wang S."/>
            <person name="Deng Q."/>
            <person name="Li S."/>
            <person name="Zhu J."/>
            <person name="Wang L."/>
            <person name="Liu H."/>
            <person name="Li P."/>
        </authorList>
    </citation>
    <scope>NUCLEOTIDE SEQUENCE [LARGE SCALE GENOMIC DNA]</scope>
    <source>
        <strain evidence="2">AG-1 IA</strain>
    </source>
</reference>
<gene>
    <name evidence="1" type="ORF">AG1IA_03854</name>
</gene>
<dbReference type="EMBL" id="AFRT01000925">
    <property type="protein sequence ID" value="ELU42121.1"/>
    <property type="molecule type" value="Genomic_DNA"/>
</dbReference>
<keyword evidence="2" id="KW-1185">Reference proteome</keyword>
<dbReference type="HOGENOM" id="CLU_3108087_0_0_1"/>
<dbReference type="Proteomes" id="UP000011668">
    <property type="component" value="Unassembled WGS sequence"/>
</dbReference>
<evidence type="ECO:0000313" key="1">
    <source>
        <dbReference type="EMBL" id="ELU42121.1"/>
    </source>
</evidence>
<evidence type="ECO:0000313" key="2">
    <source>
        <dbReference type="Proteomes" id="UP000011668"/>
    </source>
</evidence>
<name>L8WVH2_THACA</name>
<sequence>MRPLRRSSFHSHNTVSFNVLHRSSLMIGGLGHPKILAKLHQESRYEFGTVE</sequence>